<proteinExistence type="predicted"/>
<name>A0A3S8NEN3_9VIRU</name>
<dbReference type="EMBL" id="MK064562">
    <property type="protein sequence ID" value="AZI75749.1"/>
    <property type="molecule type" value="Genomic_DNA"/>
</dbReference>
<organism evidence="1">
    <name type="scientific">Sulfolobales Beppu filamentous phage 1</name>
    <dbReference type="NCBI Taxonomy" id="2493122"/>
    <lineage>
        <taxon>Viruses</taxon>
        <taxon>Adnaviria</taxon>
        <taxon>Zilligvirae</taxon>
        <taxon>Taleaviricota</taxon>
        <taxon>Tokiviricetes</taxon>
        <taxon>Ligamenvirales</taxon>
        <taxon>Lipothrixviridae</taxon>
        <taxon>Alphalipothrixvirus</taxon>
        <taxon>Alphalipothrixvirus beppuense</taxon>
    </lineage>
</organism>
<reference evidence="1" key="1">
    <citation type="journal article" date="2018" name="Environ. Microbiol.">
        <title>New archaeal viruses discovered by metagenomic analysis of viral communities in enrichment cultures.</title>
        <authorList>
            <person name="Liu Y."/>
            <person name="Brandt D."/>
            <person name="Ishino S."/>
            <person name="Ishino Y."/>
            <person name="Koonin E.V."/>
            <person name="Kalinowski J."/>
            <person name="Krupovic M."/>
            <person name="Prangishvili D."/>
        </authorList>
    </citation>
    <scope>NUCLEOTIDE SEQUENCE [LARGE SCALE GENOMIC DNA]</scope>
</reference>
<protein>
    <submittedName>
        <fullName evidence="1">Uncharacterized protein</fullName>
    </submittedName>
</protein>
<gene>
    <name evidence="1" type="ORF">SBFV1_gp48</name>
</gene>
<sequence>MRLFIFTIKYNFMQAEKIYLMELIEKIKNFADNEPPSMKTFSVKPDFTKEELINAMIRVGFELTHIDYVIRHTTQTHMWEMEFKLNEHKYCLMTTFIIITDGSTTDYNITCYYR</sequence>
<dbReference type="Proteomes" id="UP000267912">
    <property type="component" value="Segment"/>
</dbReference>
<accession>A0A3S8NEN3</accession>
<evidence type="ECO:0000313" key="1">
    <source>
        <dbReference type="EMBL" id="AZI75749.1"/>
    </source>
</evidence>